<dbReference type="AlphaFoldDB" id="F0SBF8"/>
<dbReference type="EMBL" id="CP002545">
    <property type="protein sequence ID" value="ADY51604.1"/>
    <property type="molecule type" value="Genomic_DNA"/>
</dbReference>
<keyword evidence="1" id="KW-0812">Transmembrane</keyword>
<keyword evidence="1" id="KW-0472">Membrane</keyword>
<proteinExistence type="predicted"/>
<evidence type="ECO:0000313" key="3">
    <source>
        <dbReference type="Proteomes" id="UP000000310"/>
    </source>
</evidence>
<dbReference type="HOGENOM" id="CLU_3204208_0_0_10"/>
<dbReference type="Proteomes" id="UP000000310">
    <property type="component" value="Chromosome"/>
</dbReference>
<accession>F0SBF8</accession>
<gene>
    <name evidence="2" type="ordered locus">Pedsa_1033</name>
</gene>
<protein>
    <submittedName>
        <fullName evidence="2">Uncharacterized protein</fullName>
    </submittedName>
</protein>
<keyword evidence="1" id="KW-1133">Transmembrane helix</keyword>
<reference evidence="3" key="2">
    <citation type="submission" date="2011-02" db="EMBL/GenBank/DDBJ databases">
        <title>The complete genome of Pedobacter saltans DSM 12145.</title>
        <authorList>
            <consortium name="US DOE Joint Genome Institute (JGI-PGF)"/>
            <person name="Lucas S."/>
            <person name="Copeland A."/>
            <person name="Lapidus A."/>
            <person name="Bruce D."/>
            <person name="Goodwin L."/>
            <person name="Pitluck S."/>
            <person name="Kyrpides N."/>
            <person name="Mavromatis K."/>
            <person name="Pagani I."/>
            <person name="Ivanova N."/>
            <person name="Ovchinnikova G."/>
            <person name="Lu M."/>
            <person name="Detter J.C."/>
            <person name="Han C."/>
            <person name="Land M."/>
            <person name="Hauser L."/>
            <person name="Markowitz V."/>
            <person name="Cheng J.-F."/>
            <person name="Hugenholtz P."/>
            <person name="Woyke T."/>
            <person name="Wu D."/>
            <person name="Tindall B."/>
            <person name="Pomrenke H.G."/>
            <person name="Brambilla E."/>
            <person name="Klenk H.-P."/>
            <person name="Eisen J.A."/>
        </authorList>
    </citation>
    <scope>NUCLEOTIDE SEQUENCE [LARGE SCALE GENOMIC DNA]</scope>
    <source>
        <strain evidence="3">ATCC 51119 / DSM 12145 / JCM 21818 / LMG 10337 / NBRC 100064 / NCIMB 13643</strain>
    </source>
</reference>
<reference evidence="2 3" key="1">
    <citation type="journal article" date="2011" name="Stand. Genomic Sci.">
        <title>Complete genome sequence of the gliding, heparinolytic Pedobacter saltans type strain (113).</title>
        <authorList>
            <person name="Liolios K."/>
            <person name="Sikorski J."/>
            <person name="Lu M."/>
            <person name="Nolan M."/>
            <person name="Lapidus A."/>
            <person name="Lucas S."/>
            <person name="Hammon N."/>
            <person name="Deshpande S."/>
            <person name="Cheng J.F."/>
            <person name="Tapia R."/>
            <person name="Han C."/>
            <person name="Goodwin L."/>
            <person name="Pitluck S."/>
            <person name="Huntemann M."/>
            <person name="Ivanova N."/>
            <person name="Pagani I."/>
            <person name="Mavromatis K."/>
            <person name="Ovchinikova G."/>
            <person name="Pati A."/>
            <person name="Chen A."/>
            <person name="Palaniappan K."/>
            <person name="Land M."/>
            <person name="Hauser L."/>
            <person name="Brambilla E.M."/>
            <person name="Kotsyurbenko O."/>
            <person name="Rohde M."/>
            <person name="Tindall B.J."/>
            <person name="Abt B."/>
            <person name="Goker M."/>
            <person name="Detter J.C."/>
            <person name="Woyke T."/>
            <person name="Bristow J."/>
            <person name="Eisen J.A."/>
            <person name="Markowitz V."/>
            <person name="Hugenholtz P."/>
            <person name="Klenk H.P."/>
            <person name="Kyrpides N.C."/>
        </authorList>
    </citation>
    <scope>NUCLEOTIDE SEQUENCE [LARGE SCALE GENOMIC DNA]</scope>
    <source>
        <strain evidence="3">ATCC 51119 / DSM 12145 / JCM 21818 / LMG 10337 / NBRC 100064 / NCIMB 13643</strain>
    </source>
</reference>
<sequence length="45" mass="5489">MKIRPDKAVLDKDFYKKKMQNNIRKAAITLVFIAIYFFFFKLLFL</sequence>
<evidence type="ECO:0000256" key="1">
    <source>
        <dbReference type="SAM" id="Phobius"/>
    </source>
</evidence>
<evidence type="ECO:0000313" key="2">
    <source>
        <dbReference type="EMBL" id="ADY51604.1"/>
    </source>
</evidence>
<feature type="transmembrane region" description="Helical" evidence="1">
    <location>
        <begin position="26"/>
        <end position="44"/>
    </location>
</feature>
<name>F0SBF8_PSESL</name>
<dbReference type="KEGG" id="psn:Pedsa_1033"/>
<keyword evidence="3" id="KW-1185">Reference proteome</keyword>
<organism evidence="2 3">
    <name type="scientific">Pseudopedobacter saltans (strain ATCC 51119 / DSM 12145 / JCM 21818 / CCUG 39354 / LMG 10337 / NBRC 100064 / NCIMB 13643)</name>
    <name type="common">Pedobacter saltans</name>
    <dbReference type="NCBI Taxonomy" id="762903"/>
    <lineage>
        <taxon>Bacteria</taxon>
        <taxon>Pseudomonadati</taxon>
        <taxon>Bacteroidota</taxon>
        <taxon>Sphingobacteriia</taxon>
        <taxon>Sphingobacteriales</taxon>
        <taxon>Sphingobacteriaceae</taxon>
        <taxon>Pseudopedobacter</taxon>
    </lineage>
</organism>